<dbReference type="PANTHER" id="PTHR11080:SF2">
    <property type="entry name" value="LD05707P"/>
    <property type="match status" value="1"/>
</dbReference>
<dbReference type="SUPFAM" id="SSF52499">
    <property type="entry name" value="Isochorismatase-like hydrolases"/>
    <property type="match status" value="1"/>
</dbReference>
<keyword evidence="4 9" id="KW-0378">Hydrolase</keyword>
<dbReference type="EC" id="3.5.1.19" evidence="6"/>
<name>A0A9J6ZL67_9BACT</name>
<comment type="pathway">
    <text evidence="5">Cofactor biosynthesis; nicotinate biosynthesis; nicotinate from nicotinamide: step 1/1.</text>
</comment>
<evidence type="ECO:0000256" key="4">
    <source>
        <dbReference type="ARBA" id="ARBA00022801"/>
    </source>
</evidence>
<dbReference type="KEGG" id="alkq:M9189_06960"/>
<evidence type="ECO:0000313" key="10">
    <source>
        <dbReference type="Proteomes" id="UP001056426"/>
    </source>
</evidence>
<organism evidence="9 10">
    <name type="scientific">Xiashengella succiniciproducens</name>
    <dbReference type="NCBI Taxonomy" id="2949635"/>
    <lineage>
        <taxon>Bacteria</taxon>
        <taxon>Pseudomonadati</taxon>
        <taxon>Bacteroidota</taxon>
        <taxon>Bacteroidia</taxon>
        <taxon>Marinilabiliales</taxon>
        <taxon>Marinilabiliaceae</taxon>
        <taxon>Xiashengella</taxon>
    </lineage>
</organism>
<reference evidence="9" key="2">
    <citation type="submission" date="2022-06" db="EMBL/GenBank/DDBJ databases">
        <title>Xiashengella guii gen. nov. sp. nov., a bacterium isolated form anaerobic digestion tank.</title>
        <authorList>
            <person name="Huang H."/>
        </authorList>
    </citation>
    <scope>NUCLEOTIDE SEQUENCE</scope>
    <source>
        <strain evidence="9">Ai-910</strain>
    </source>
</reference>
<dbReference type="EMBL" id="CP098400">
    <property type="protein sequence ID" value="URW78602.1"/>
    <property type="molecule type" value="Genomic_DNA"/>
</dbReference>
<dbReference type="PANTHER" id="PTHR11080">
    <property type="entry name" value="PYRAZINAMIDASE/NICOTINAMIDASE"/>
    <property type="match status" value="1"/>
</dbReference>
<dbReference type="Gene3D" id="3.40.50.850">
    <property type="entry name" value="Isochorismatase-like"/>
    <property type="match status" value="1"/>
</dbReference>
<sequence length="202" mass="22113">MKALIILDLQNDYLPGGPMQVPGGDEIIPVINNIQKYFRIIVATRDWHPVNHGCLASNHDGRKPGDVIKLAGQNQTLWPDHCIQGSPGAEISPLLNQALISNFIFKGSDPDIDSYSGFYDNGHMKETGLHAYLRRNGIAAVYICGLAADRGVYNTAKDAVLLGYETYVLTDATRGMDNADTLKAFEDLEKRGVHIISSSEIS</sequence>
<keyword evidence="3" id="KW-0479">Metal-binding</keyword>
<dbReference type="InterPro" id="IPR000868">
    <property type="entry name" value="Isochorismatase-like_dom"/>
</dbReference>
<dbReference type="Proteomes" id="UP001056426">
    <property type="component" value="Chromosome"/>
</dbReference>
<dbReference type="InterPro" id="IPR036380">
    <property type="entry name" value="Isochorismatase-like_sf"/>
</dbReference>
<keyword evidence="2" id="KW-0662">Pyridine nucleotide biosynthesis</keyword>
<keyword evidence="10" id="KW-1185">Reference proteome</keyword>
<dbReference type="GO" id="GO:0008936">
    <property type="term" value="F:nicotinamidase activity"/>
    <property type="evidence" value="ECO:0007669"/>
    <property type="project" value="UniProtKB-EC"/>
</dbReference>
<dbReference type="InterPro" id="IPR052347">
    <property type="entry name" value="Isochorismatase_Nicotinamidase"/>
</dbReference>
<evidence type="ECO:0000256" key="2">
    <source>
        <dbReference type="ARBA" id="ARBA00022642"/>
    </source>
</evidence>
<proteinExistence type="inferred from homology"/>
<evidence type="ECO:0000256" key="5">
    <source>
        <dbReference type="ARBA" id="ARBA00037900"/>
    </source>
</evidence>
<evidence type="ECO:0000256" key="1">
    <source>
        <dbReference type="ARBA" id="ARBA00006336"/>
    </source>
</evidence>
<gene>
    <name evidence="9" type="primary">pncA</name>
    <name evidence="9" type="ORF">M9189_06960</name>
</gene>
<evidence type="ECO:0000256" key="7">
    <source>
        <dbReference type="ARBA" id="ARBA00043224"/>
    </source>
</evidence>
<reference evidence="9" key="1">
    <citation type="submission" date="2022-05" db="EMBL/GenBank/DDBJ databases">
        <authorList>
            <person name="Sun X."/>
        </authorList>
    </citation>
    <scope>NUCLEOTIDE SEQUENCE</scope>
    <source>
        <strain evidence="9">Ai-910</strain>
    </source>
</reference>
<evidence type="ECO:0000259" key="8">
    <source>
        <dbReference type="Pfam" id="PF00857"/>
    </source>
</evidence>
<dbReference type="GO" id="GO:0019363">
    <property type="term" value="P:pyridine nucleotide biosynthetic process"/>
    <property type="evidence" value="ECO:0007669"/>
    <property type="project" value="UniProtKB-KW"/>
</dbReference>
<accession>A0A9J6ZL67</accession>
<dbReference type="GO" id="GO:0046872">
    <property type="term" value="F:metal ion binding"/>
    <property type="evidence" value="ECO:0007669"/>
    <property type="project" value="UniProtKB-KW"/>
</dbReference>
<protein>
    <recommendedName>
        <fullName evidence="6">nicotinamidase</fullName>
        <ecNumber evidence="6">3.5.1.19</ecNumber>
    </recommendedName>
    <alternativeName>
        <fullName evidence="7">Nicotinamide deamidase</fullName>
    </alternativeName>
</protein>
<comment type="similarity">
    <text evidence="1">Belongs to the isochorismatase family.</text>
</comment>
<feature type="domain" description="Isochorismatase-like" evidence="8">
    <location>
        <begin position="3"/>
        <end position="199"/>
    </location>
</feature>
<evidence type="ECO:0000256" key="6">
    <source>
        <dbReference type="ARBA" id="ARBA00039017"/>
    </source>
</evidence>
<dbReference type="Pfam" id="PF00857">
    <property type="entry name" value="Isochorismatase"/>
    <property type="match status" value="1"/>
</dbReference>
<dbReference type="NCBIfam" id="NF008623">
    <property type="entry name" value="PRK11609.1"/>
    <property type="match status" value="1"/>
</dbReference>
<dbReference type="AlphaFoldDB" id="A0A9J6ZL67"/>
<evidence type="ECO:0000313" key="9">
    <source>
        <dbReference type="EMBL" id="URW78602.1"/>
    </source>
</evidence>
<evidence type="ECO:0000256" key="3">
    <source>
        <dbReference type="ARBA" id="ARBA00022723"/>
    </source>
</evidence>
<dbReference type="CDD" id="cd01011">
    <property type="entry name" value="nicotinamidase"/>
    <property type="match status" value="1"/>
</dbReference>
<dbReference type="RefSeq" id="WP_250721966.1">
    <property type="nucleotide sequence ID" value="NZ_CP098400.1"/>
</dbReference>